<dbReference type="InterPro" id="IPR006026">
    <property type="entry name" value="Peptidase_Metallo"/>
</dbReference>
<comment type="caution">
    <text evidence="7">The sequence shown here is derived from an EMBL/GenBank/DDBJ whole genome shotgun (WGS) entry which is preliminary data.</text>
</comment>
<dbReference type="RefSeq" id="WP_129033214.1">
    <property type="nucleotide sequence ID" value="NZ_CP059603.1"/>
</dbReference>
<dbReference type="InterPro" id="IPR024079">
    <property type="entry name" value="MetalloPept_cat_dom_sf"/>
</dbReference>
<feature type="domain" description="Peptidase metallopeptidase" evidence="6">
    <location>
        <begin position="76"/>
        <end position="228"/>
    </location>
</feature>
<evidence type="ECO:0000256" key="4">
    <source>
        <dbReference type="ARBA" id="ARBA00022833"/>
    </source>
</evidence>
<dbReference type="SUPFAM" id="SSF55486">
    <property type="entry name" value="Metalloproteases ('zincins'), catalytic domain"/>
    <property type="match status" value="1"/>
</dbReference>
<dbReference type="GO" id="GO:0004222">
    <property type="term" value="F:metalloendopeptidase activity"/>
    <property type="evidence" value="ECO:0007669"/>
    <property type="project" value="InterPro"/>
</dbReference>
<dbReference type="EMBL" id="QXIL01000027">
    <property type="protein sequence ID" value="RXI76719.1"/>
    <property type="molecule type" value="Genomic_DNA"/>
</dbReference>
<keyword evidence="2" id="KW-0479">Metal-binding</keyword>
<dbReference type="Gene3D" id="3.40.390.10">
    <property type="entry name" value="Collagenase (Catalytic Domain)"/>
    <property type="match status" value="1"/>
</dbReference>
<organism evidence="7 8">
    <name type="scientific">Levilactobacillus suantsaii</name>
    <dbReference type="NCBI Taxonomy" id="2292255"/>
    <lineage>
        <taxon>Bacteria</taxon>
        <taxon>Bacillati</taxon>
        <taxon>Bacillota</taxon>
        <taxon>Bacilli</taxon>
        <taxon>Lactobacillales</taxon>
        <taxon>Lactobacillaceae</taxon>
        <taxon>Levilactobacillus</taxon>
    </lineage>
</organism>
<dbReference type="Pfam" id="PF00413">
    <property type="entry name" value="Peptidase_M10"/>
    <property type="match status" value="1"/>
</dbReference>
<accession>A0A4Q0VFK7</accession>
<proteinExistence type="predicted"/>
<dbReference type="PANTHER" id="PTHR10201">
    <property type="entry name" value="MATRIX METALLOPROTEINASE"/>
    <property type="match status" value="1"/>
</dbReference>
<sequence length="229" mass="25064">MRHNRFKLILFLLLLIGLGFAYRQGALQPLTRQLATWRTEIPQTLAAIFEPQQVTTSTQATATTTKGTTPTEAIVQGVTLDKTYYYHFDKKLPDAGVKAFTNAVAIYNRTGIVHLIDGSATKHDNQITFSVYHKKMPANQSTVELGHGGPQITQETSLLGSAAWNHAKASLNGDYRNAYTTSVAVHELGHALGLDHSQSPTSVMYPYSQGRTKLSSADLAGLRAIYTSK</sequence>
<keyword evidence="4" id="KW-0862">Zinc</keyword>
<dbReference type="InterPro" id="IPR001818">
    <property type="entry name" value="Pept_M10_metallopeptidase"/>
</dbReference>
<evidence type="ECO:0000256" key="1">
    <source>
        <dbReference type="ARBA" id="ARBA00022670"/>
    </source>
</evidence>
<protein>
    <submittedName>
        <fullName evidence="7">Zn-dependent protease</fullName>
    </submittedName>
</protein>
<dbReference type="GO" id="GO:0031012">
    <property type="term" value="C:extracellular matrix"/>
    <property type="evidence" value="ECO:0007669"/>
    <property type="project" value="InterPro"/>
</dbReference>
<evidence type="ECO:0000256" key="3">
    <source>
        <dbReference type="ARBA" id="ARBA00022801"/>
    </source>
</evidence>
<dbReference type="InterPro" id="IPR021190">
    <property type="entry name" value="Pept_M10A"/>
</dbReference>
<evidence type="ECO:0000256" key="2">
    <source>
        <dbReference type="ARBA" id="ARBA00022723"/>
    </source>
</evidence>
<dbReference type="AlphaFoldDB" id="A0A4Q0VFK7"/>
<dbReference type="GO" id="GO:0006508">
    <property type="term" value="P:proteolysis"/>
    <property type="evidence" value="ECO:0007669"/>
    <property type="project" value="UniProtKB-KW"/>
</dbReference>
<keyword evidence="3" id="KW-0378">Hydrolase</keyword>
<dbReference type="SMART" id="SM00235">
    <property type="entry name" value="ZnMc"/>
    <property type="match status" value="1"/>
</dbReference>
<dbReference type="Proteomes" id="UP000290602">
    <property type="component" value="Unassembled WGS sequence"/>
</dbReference>
<dbReference type="OrthoDB" id="2148705at2"/>
<evidence type="ECO:0000256" key="5">
    <source>
        <dbReference type="ARBA" id="ARBA00023049"/>
    </source>
</evidence>
<gene>
    <name evidence="7" type="ORF">DXH47_10250</name>
</gene>
<evidence type="ECO:0000313" key="8">
    <source>
        <dbReference type="Proteomes" id="UP000290602"/>
    </source>
</evidence>
<dbReference type="PANTHER" id="PTHR10201:SF323">
    <property type="entry name" value="MATRIX METALLOPROTEINASE-21"/>
    <property type="match status" value="1"/>
</dbReference>
<evidence type="ECO:0000313" key="7">
    <source>
        <dbReference type="EMBL" id="RXI76719.1"/>
    </source>
</evidence>
<keyword evidence="5" id="KW-0482">Metalloprotease</keyword>
<dbReference type="GO" id="GO:0008270">
    <property type="term" value="F:zinc ion binding"/>
    <property type="evidence" value="ECO:0007669"/>
    <property type="project" value="InterPro"/>
</dbReference>
<keyword evidence="1 7" id="KW-0645">Protease</keyword>
<evidence type="ECO:0000259" key="6">
    <source>
        <dbReference type="SMART" id="SM00235"/>
    </source>
</evidence>
<name>A0A4Q0VFK7_9LACO</name>
<reference evidence="7 8" key="1">
    <citation type="submission" date="2018-08" db="EMBL/GenBank/DDBJ databases">
        <title>Lactobacillus suantsai sp. nov., isolated from traditional fermented suan-tsai in Taiwan.</title>
        <authorList>
            <person name="Huang C.-H."/>
        </authorList>
    </citation>
    <scope>NUCLEOTIDE SEQUENCE [LARGE SCALE GENOMIC DNA]</scope>
    <source>
        <strain evidence="7 8">BCRC 12945</strain>
    </source>
</reference>
<dbReference type="PRINTS" id="PR00138">
    <property type="entry name" value="MATRIXIN"/>
</dbReference>
<keyword evidence="8" id="KW-1185">Reference proteome</keyword>